<dbReference type="InterPro" id="IPR036388">
    <property type="entry name" value="WH-like_DNA-bd_sf"/>
</dbReference>
<dbReference type="PANTHER" id="PTHR23131">
    <property type="entry name" value="ENDORIBONUCLEASE LACTB2"/>
    <property type="match status" value="1"/>
</dbReference>
<dbReference type="InterPro" id="IPR047921">
    <property type="entry name" value="LACTB2-like_MBL-fold"/>
</dbReference>
<dbReference type="InterPro" id="IPR041516">
    <property type="entry name" value="LACTB2_WH"/>
</dbReference>
<dbReference type="EMBL" id="SGPK01000385">
    <property type="protein sequence ID" value="THH04028.1"/>
    <property type="molecule type" value="Genomic_DNA"/>
</dbReference>
<sequence>MEKLQVLPNTSQNPGKFTLQGTNTYLVGSSPPYILIDTGEGRDAYTPLLEAALLSSIEKEQTQNSGSAACLISDIILTHRHQDHFGGLHDILKLLRKLHDHRGVETLHYIPPRIHKYLSPSATLPSSDAYESSFESVLSSLPASSYTPAPSGTPIHDLRDAQRFRLPHTPPTASEPSTLEVVHTPGHTPDSICLLLRRADAGVAGPHVLFSADTVLGQGTAIFEDLSAYISSLQRVLAARACASADADFSAIYPGHGPVVEDGPALIETYIKHRMDREAQIVRVLSGSPPPPKEGADSGDEPAWTIWNIVAVIYKDYPENLWLPAAHGVGLHLRKLEDDGRARCLGGEGVKQRWTFISES</sequence>
<dbReference type="GO" id="GO:0044550">
    <property type="term" value="P:secondary metabolite biosynthetic process"/>
    <property type="evidence" value="ECO:0007669"/>
    <property type="project" value="TreeGrafter"/>
</dbReference>
<evidence type="ECO:0000256" key="4">
    <source>
        <dbReference type="ARBA" id="ARBA00022833"/>
    </source>
</evidence>
<accession>A0A4S4L0J1</accession>
<proteinExistence type="inferred from homology"/>
<evidence type="ECO:0000259" key="5">
    <source>
        <dbReference type="SMART" id="SM00849"/>
    </source>
</evidence>
<dbReference type="Proteomes" id="UP000308199">
    <property type="component" value="Unassembled WGS sequence"/>
</dbReference>
<evidence type="ECO:0000256" key="3">
    <source>
        <dbReference type="ARBA" id="ARBA00022801"/>
    </source>
</evidence>
<dbReference type="AlphaFoldDB" id="A0A4S4L0J1"/>
<dbReference type="CDD" id="cd07722">
    <property type="entry name" value="LACTB2-like_MBL-fold"/>
    <property type="match status" value="1"/>
</dbReference>
<dbReference type="Gene3D" id="1.10.10.10">
    <property type="entry name" value="Winged helix-like DNA-binding domain superfamily/Winged helix DNA-binding domain"/>
    <property type="match status" value="1"/>
</dbReference>
<dbReference type="SUPFAM" id="SSF56281">
    <property type="entry name" value="Metallo-hydrolase/oxidoreductase"/>
    <property type="match status" value="1"/>
</dbReference>
<gene>
    <name evidence="6" type="ORF">EW145_g5827</name>
</gene>
<dbReference type="SMART" id="SM00849">
    <property type="entry name" value="Lactamase_B"/>
    <property type="match status" value="1"/>
</dbReference>
<keyword evidence="7" id="KW-1185">Reference proteome</keyword>
<dbReference type="Gene3D" id="3.60.15.10">
    <property type="entry name" value="Ribonuclease Z/Hydroxyacylglutathione hydrolase-like"/>
    <property type="match status" value="1"/>
</dbReference>
<dbReference type="Pfam" id="PF00753">
    <property type="entry name" value="Lactamase_B"/>
    <property type="match status" value="1"/>
</dbReference>
<keyword evidence="3" id="KW-0378">Hydrolase</keyword>
<evidence type="ECO:0000313" key="6">
    <source>
        <dbReference type="EMBL" id="THH04028.1"/>
    </source>
</evidence>
<protein>
    <recommendedName>
        <fullName evidence="5">Metallo-beta-lactamase domain-containing protein</fullName>
    </recommendedName>
</protein>
<keyword evidence="2" id="KW-0479">Metal-binding</keyword>
<evidence type="ECO:0000256" key="1">
    <source>
        <dbReference type="ARBA" id="ARBA00006759"/>
    </source>
</evidence>
<dbReference type="PANTHER" id="PTHR23131:SF0">
    <property type="entry name" value="ENDORIBONUCLEASE LACTB2"/>
    <property type="match status" value="1"/>
</dbReference>
<dbReference type="GO" id="GO:0046872">
    <property type="term" value="F:metal ion binding"/>
    <property type="evidence" value="ECO:0007669"/>
    <property type="project" value="UniProtKB-KW"/>
</dbReference>
<feature type="domain" description="Metallo-beta-lactamase" evidence="5">
    <location>
        <begin position="21"/>
        <end position="256"/>
    </location>
</feature>
<organism evidence="6 7">
    <name type="scientific">Phellinidium pouzarii</name>
    <dbReference type="NCBI Taxonomy" id="167371"/>
    <lineage>
        <taxon>Eukaryota</taxon>
        <taxon>Fungi</taxon>
        <taxon>Dikarya</taxon>
        <taxon>Basidiomycota</taxon>
        <taxon>Agaricomycotina</taxon>
        <taxon>Agaricomycetes</taxon>
        <taxon>Hymenochaetales</taxon>
        <taxon>Hymenochaetaceae</taxon>
        <taxon>Phellinidium</taxon>
    </lineage>
</organism>
<dbReference type="InterPro" id="IPR001279">
    <property type="entry name" value="Metallo-B-lactamas"/>
</dbReference>
<dbReference type="InterPro" id="IPR036866">
    <property type="entry name" value="RibonucZ/Hydroxyglut_hydro"/>
</dbReference>
<dbReference type="GO" id="GO:0016787">
    <property type="term" value="F:hydrolase activity"/>
    <property type="evidence" value="ECO:0007669"/>
    <property type="project" value="UniProtKB-KW"/>
</dbReference>
<comment type="caution">
    <text evidence="6">The sequence shown here is derived from an EMBL/GenBank/DDBJ whole genome shotgun (WGS) entry which is preliminary data.</text>
</comment>
<evidence type="ECO:0000256" key="2">
    <source>
        <dbReference type="ARBA" id="ARBA00022723"/>
    </source>
</evidence>
<reference evidence="6 7" key="1">
    <citation type="submission" date="2019-02" db="EMBL/GenBank/DDBJ databases">
        <title>Genome sequencing of the rare red list fungi Phellinidium pouzarii.</title>
        <authorList>
            <person name="Buettner E."/>
            <person name="Kellner H."/>
        </authorList>
    </citation>
    <scope>NUCLEOTIDE SEQUENCE [LARGE SCALE GENOMIC DNA]</scope>
    <source>
        <strain evidence="6 7">DSM 108285</strain>
    </source>
</reference>
<dbReference type="InterPro" id="IPR050662">
    <property type="entry name" value="Sec-metab_biosynth-thioest"/>
</dbReference>
<dbReference type="OrthoDB" id="17458at2759"/>
<name>A0A4S4L0J1_9AGAM</name>
<evidence type="ECO:0000313" key="7">
    <source>
        <dbReference type="Proteomes" id="UP000308199"/>
    </source>
</evidence>
<comment type="similarity">
    <text evidence="1">Belongs to the metallo-beta-lactamase superfamily. Glyoxalase II family.</text>
</comment>
<keyword evidence="4" id="KW-0862">Zinc</keyword>
<dbReference type="Pfam" id="PF17778">
    <property type="entry name" value="WHD_BLACT"/>
    <property type="match status" value="1"/>
</dbReference>